<gene>
    <name evidence="1" type="ORF">UK15_32475</name>
</gene>
<organism evidence="1 2">
    <name type="scientific">Streptomyces variegatus</name>
    <dbReference type="NCBI Taxonomy" id="284040"/>
    <lineage>
        <taxon>Bacteria</taxon>
        <taxon>Bacillati</taxon>
        <taxon>Actinomycetota</taxon>
        <taxon>Actinomycetes</taxon>
        <taxon>Kitasatosporales</taxon>
        <taxon>Streptomycetaceae</taxon>
        <taxon>Streptomyces</taxon>
    </lineage>
</organism>
<name>A0A0M2GJE6_9ACTN</name>
<comment type="caution">
    <text evidence="1">The sequence shown here is derived from an EMBL/GenBank/DDBJ whole genome shotgun (WGS) entry which is preliminary data.</text>
</comment>
<dbReference type="RefSeq" id="WP_031143066.1">
    <property type="nucleotide sequence ID" value="NZ_JYJH01000033.1"/>
</dbReference>
<dbReference type="AlphaFoldDB" id="A0A0M2GJE6"/>
<dbReference type="EMBL" id="JYJH01000033">
    <property type="protein sequence ID" value="KJK35184.1"/>
    <property type="molecule type" value="Genomic_DNA"/>
</dbReference>
<protein>
    <submittedName>
        <fullName evidence="1">Uncharacterized protein</fullName>
    </submittedName>
</protein>
<dbReference type="PATRIC" id="fig|284040.3.peg.5319"/>
<keyword evidence="2" id="KW-1185">Reference proteome</keyword>
<dbReference type="Proteomes" id="UP000034786">
    <property type="component" value="Unassembled WGS sequence"/>
</dbReference>
<sequence length="112" mass="11647">MPHPFFSRTCATTVPSQGLLGLGQFGQARLPAAVQGAGDQAVFWLIDIMSPLGALGLRAGAPDGQFGGAQERWVPRATSSAAARGRVVSATGPATLLARNPRIIHSLWVSLD</sequence>
<evidence type="ECO:0000313" key="2">
    <source>
        <dbReference type="Proteomes" id="UP000034786"/>
    </source>
</evidence>
<accession>A0A0M2GJE6</accession>
<proteinExistence type="predicted"/>
<evidence type="ECO:0000313" key="1">
    <source>
        <dbReference type="EMBL" id="KJK35184.1"/>
    </source>
</evidence>
<reference evidence="2" key="1">
    <citation type="submission" date="2015-02" db="EMBL/GenBank/DDBJ databases">
        <authorList>
            <person name="Ju K.-S."/>
            <person name="Doroghazi J.R."/>
            <person name="Metcalf W."/>
        </authorList>
    </citation>
    <scope>NUCLEOTIDE SEQUENCE [LARGE SCALE GENOMIC DNA]</scope>
    <source>
        <strain evidence="2">NRRL B-16380</strain>
    </source>
</reference>